<evidence type="ECO:0000256" key="4">
    <source>
        <dbReference type="ARBA" id="ARBA00023163"/>
    </source>
</evidence>
<keyword evidence="4" id="KW-0804">Transcription</keyword>
<evidence type="ECO:0000313" key="7">
    <source>
        <dbReference type="Proteomes" id="UP000252706"/>
    </source>
</evidence>
<evidence type="ECO:0000256" key="2">
    <source>
        <dbReference type="ARBA" id="ARBA00023015"/>
    </source>
</evidence>
<evidence type="ECO:0000256" key="3">
    <source>
        <dbReference type="ARBA" id="ARBA00023125"/>
    </source>
</evidence>
<dbReference type="InterPro" id="IPR036390">
    <property type="entry name" value="WH_DNA-bd_sf"/>
</dbReference>
<protein>
    <submittedName>
        <fullName evidence="6">LysR family transcriptional regulator</fullName>
    </submittedName>
</protein>
<dbReference type="PANTHER" id="PTHR30537">
    <property type="entry name" value="HTH-TYPE TRANSCRIPTIONAL REGULATOR"/>
    <property type="match status" value="1"/>
</dbReference>
<keyword evidence="2" id="KW-0805">Transcription regulation</keyword>
<sequence>MNSDGLTEFLAVVRARTFTSAAKSLNVSVPHVSRQIARLEGRLGTKLFHRNTRSVHLTQAGETLKKSAQQIDDDLEAALHEVSNTQRNLVGQLRIAALSGSFADQVVGPAMIEMAALYPEVEISIDFNARHVDLLREGYDFAVRAGPMQSSELIARPLSSRTRVAAASPEYLSKFDTPQRTSDLEGHQCILTHSNMWRFSDNGKPIDVAVSGRLSLNSGPAILDACTRGLGIAYMAIGGFGNTLSDGTLVPILNRYWHTDRSIHVVRPDRKFTPRKVEVAMSHLEAFAQKVEAKDEKALGLIGAV</sequence>
<dbReference type="RefSeq" id="WP_113821415.1">
    <property type="nucleotide sequence ID" value="NZ_QOCE01000001.1"/>
</dbReference>
<dbReference type="InterPro" id="IPR036388">
    <property type="entry name" value="WH-like_DNA-bd_sf"/>
</dbReference>
<dbReference type="OrthoDB" id="9811588at2"/>
<proteinExistence type="inferred from homology"/>
<dbReference type="InterPro" id="IPR005119">
    <property type="entry name" value="LysR_subst-bd"/>
</dbReference>
<dbReference type="InterPro" id="IPR000847">
    <property type="entry name" value="LysR_HTH_N"/>
</dbReference>
<evidence type="ECO:0000313" key="6">
    <source>
        <dbReference type="EMBL" id="RBW62882.1"/>
    </source>
</evidence>
<dbReference type="InterPro" id="IPR058163">
    <property type="entry name" value="LysR-type_TF_proteobact-type"/>
</dbReference>
<comment type="similarity">
    <text evidence="1">Belongs to the LysR transcriptional regulatory family.</text>
</comment>
<reference evidence="6 7" key="1">
    <citation type="submission" date="2018-07" db="EMBL/GenBank/DDBJ databases">
        <title>Modular assembly of carbohydrate-degrading microbial communities in the ocean.</title>
        <authorList>
            <person name="Enke T.N."/>
            <person name="Datta M.S."/>
            <person name="Schwartzman J.A."/>
            <person name="Cermak N."/>
            <person name="Schmitz D.A."/>
            <person name="Barrere J."/>
            <person name="Cordero O.X."/>
        </authorList>
    </citation>
    <scope>NUCLEOTIDE SEQUENCE [LARGE SCALE GENOMIC DNA]</scope>
    <source>
        <strain evidence="6 7">C3M10</strain>
    </source>
</reference>
<dbReference type="FunFam" id="1.10.10.10:FF:000001">
    <property type="entry name" value="LysR family transcriptional regulator"/>
    <property type="match status" value="1"/>
</dbReference>
<dbReference type="GO" id="GO:0006351">
    <property type="term" value="P:DNA-templated transcription"/>
    <property type="evidence" value="ECO:0007669"/>
    <property type="project" value="TreeGrafter"/>
</dbReference>
<dbReference type="GO" id="GO:0043565">
    <property type="term" value="F:sequence-specific DNA binding"/>
    <property type="evidence" value="ECO:0007669"/>
    <property type="project" value="TreeGrafter"/>
</dbReference>
<dbReference type="PROSITE" id="PS50931">
    <property type="entry name" value="HTH_LYSR"/>
    <property type="match status" value="1"/>
</dbReference>
<dbReference type="EMBL" id="QOCE01000001">
    <property type="protein sequence ID" value="RBW62882.1"/>
    <property type="molecule type" value="Genomic_DNA"/>
</dbReference>
<dbReference type="Gene3D" id="3.40.190.290">
    <property type="match status" value="1"/>
</dbReference>
<organism evidence="6 7">
    <name type="scientific">Phaeobacter gallaeciensis</name>
    <dbReference type="NCBI Taxonomy" id="60890"/>
    <lineage>
        <taxon>Bacteria</taxon>
        <taxon>Pseudomonadati</taxon>
        <taxon>Pseudomonadota</taxon>
        <taxon>Alphaproteobacteria</taxon>
        <taxon>Rhodobacterales</taxon>
        <taxon>Roseobacteraceae</taxon>
        <taxon>Phaeobacter</taxon>
    </lineage>
</organism>
<name>A0A366XFR4_9RHOB</name>
<feature type="domain" description="HTH lysR-type" evidence="5">
    <location>
        <begin position="1"/>
        <end position="58"/>
    </location>
</feature>
<dbReference type="Pfam" id="PF00126">
    <property type="entry name" value="HTH_1"/>
    <property type="match status" value="1"/>
</dbReference>
<dbReference type="Gene3D" id="1.10.10.10">
    <property type="entry name" value="Winged helix-like DNA-binding domain superfamily/Winged helix DNA-binding domain"/>
    <property type="match status" value="1"/>
</dbReference>
<keyword evidence="3" id="KW-0238">DNA-binding</keyword>
<dbReference type="CDD" id="cd08422">
    <property type="entry name" value="PBP2_CrgA_like"/>
    <property type="match status" value="1"/>
</dbReference>
<dbReference type="AlphaFoldDB" id="A0A366XFR4"/>
<dbReference type="Proteomes" id="UP000252706">
    <property type="component" value="Unassembled WGS sequence"/>
</dbReference>
<accession>A0A366XFR4</accession>
<evidence type="ECO:0000259" key="5">
    <source>
        <dbReference type="PROSITE" id="PS50931"/>
    </source>
</evidence>
<dbReference type="GO" id="GO:0003700">
    <property type="term" value="F:DNA-binding transcription factor activity"/>
    <property type="evidence" value="ECO:0007669"/>
    <property type="project" value="InterPro"/>
</dbReference>
<gene>
    <name evidence="6" type="ORF">DS909_00150</name>
</gene>
<evidence type="ECO:0000256" key="1">
    <source>
        <dbReference type="ARBA" id="ARBA00009437"/>
    </source>
</evidence>
<dbReference type="SUPFAM" id="SSF53850">
    <property type="entry name" value="Periplasmic binding protein-like II"/>
    <property type="match status" value="1"/>
</dbReference>
<comment type="caution">
    <text evidence="6">The sequence shown here is derived from an EMBL/GenBank/DDBJ whole genome shotgun (WGS) entry which is preliminary data.</text>
</comment>
<dbReference type="SUPFAM" id="SSF46785">
    <property type="entry name" value="Winged helix' DNA-binding domain"/>
    <property type="match status" value="1"/>
</dbReference>
<dbReference type="Pfam" id="PF03466">
    <property type="entry name" value="LysR_substrate"/>
    <property type="match status" value="1"/>
</dbReference>
<dbReference type="PRINTS" id="PR00039">
    <property type="entry name" value="HTHLYSR"/>
</dbReference>
<dbReference type="PANTHER" id="PTHR30537:SF10">
    <property type="entry name" value="TRANSCRIPTIONAL REGULATOR-RELATED"/>
    <property type="match status" value="1"/>
</dbReference>